<dbReference type="AlphaFoldDB" id="A0A2M7RRB3"/>
<reference evidence="2" key="1">
    <citation type="submission" date="2017-09" db="EMBL/GenBank/DDBJ databases">
        <title>Depth-based differentiation of microbial function through sediment-hosted aquifers and enrichment of novel symbionts in the deep terrestrial subsurface.</title>
        <authorList>
            <person name="Probst A.J."/>
            <person name="Ladd B."/>
            <person name="Jarett J.K."/>
            <person name="Geller-Mcgrath D.E."/>
            <person name="Sieber C.M.K."/>
            <person name="Emerson J.B."/>
            <person name="Anantharaman K."/>
            <person name="Thomas B.C."/>
            <person name="Malmstrom R."/>
            <person name="Stieglmeier M."/>
            <person name="Klingl A."/>
            <person name="Woyke T."/>
            <person name="Ryan C.M."/>
            <person name="Banfield J.F."/>
        </authorList>
    </citation>
    <scope>NUCLEOTIDE SEQUENCE [LARGE SCALE GENOMIC DNA]</scope>
</reference>
<dbReference type="EMBL" id="PFMK01000067">
    <property type="protein sequence ID" value="PIZ02625.1"/>
    <property type="molecule type" value="Genomic_DNA"/>
</dbReference>
<accession>A0A2M7RRB3</accession>
<evidence type="ECO:0000313" key="1">
    <source>
        <dbReference type="EMBL" id="PIZ02625.1"/>
    </source>
</evidence>
<proteinExistence type="predicted"/>
<protein>
    <recommendedName>
        <fullName evidence="3">DUF5666 domain-containing protein</fullName>
    </recommendedName>
</protein>
<dbReference type="Proteomes" id="UP000231069">
    <property type="component" value="Unassembled WGS sequence"/>
</dbReference>
<gene>
    <name evidence="1" type="ORF">COY59_03790</name>
</gene>
<sequence length="328" mass="35521">MKKSYLPILLVVFAILFTSVGFFLAQKKSGVPSNVSKDILYITNPVNNFNGKIDKIQGNEVWVSQSISQPVNYAPETVTDPNKQAVIPTPATKTITFKVKIDDKTNISRAPVFVPYLIKQVEPSNPPKLSVKDLKVGQNITINTSTDLRTASSNEILATGIQLPPISNSINGKVTKVAGTTIVIKAVPPMMPGESTEAPKEKEFTIEVNQNTEISRYSQPEAVKEGETAVPKPPTPELVKLEDLKVDMQITVFADVDVTTNTKLVALRIEPMLIPEAPVQTPAVTGPAEVIPPVEVINVPEVKPTTNIIPTSLPTVKVVSPTTSTVRE</sequence>
<comment type="caution">
    <text evidence="1">The sequence shown here is derived from an EMBL/GenBank/DDBJ whole genome shotgun (WGS) entry which is preliminary data.</text>
</comment>
<organism evidence="1 2">
    <name type="scientific">Candidatus Gottesmanbacteria bacterium CG_4_10_14_0_8_um_filter_37_24</name>
    <dbReference type="NCBI Taxonomy" id="1974574"/>
    <lineage>
        <taxon>Bacteria</taxon>
        <taxon>Candidatus Gottesmaniibacteriota</taxon>
    </lineage>
</organism>
<name>A0A2M7RRB3_9BACT</name>
<evidence type="ECO:0000313" key="2">
    <source>
        <dbReference type="Proteomes" id="UP000231069"/>
    </source>
</evidence>
<evidence type="ECO:0008006" key="3">
    <source>
        <dbReference type="Google" id="ProtNLM"/>
    </source>
</evidence>